<accession>A0A151JP55</accession>
<reference evidence="2 3" key="1">
    <citation type="submission" date="2015-09" db="EMBL/GenBank/DDBJ databases">
        <title>Trachymyrmex cornetzi WGS genome.</title>
        <authorList>
            <person name="Nygaard S."/>
            <person name="Hu H."/>
            <person name="Boomsma J."/>
            <person name="Zhang G."/>
        </authorList>
    </citation>
    <scope>NUCLEOTIDE SEQUENCE [LARGE SCALE GENOMIC DNA]</scope>
    <source>
        <strain evidence="2">Tcor2-1</strain>
        <tissue evidence="2">Whole body</tissue>
    </source>
</reference>
<evidence type="ECO:0000256" key="1">
    <source>
        <dbReference type="SAM" id="MobiDB-lite"/>
    </source>
</evidence>
<evidence type="ECO:0000313" key="2">
    <source>
        <dbReference type="EMBL" id="KYN28008.1"/>
    </source>
</evidence>
<keyword evidence="3" id="KW-1185">Reference proteome</keyword>
<name>A0A151JP55_9HYME</name>
<dbReference type="EMBL" id="KQ978837">
    <property type="protein sequence ID" value="KYN28008.1"/>
    <property type="molecule type" value="Genomic_DNA"/>
</dbReference>
<evidence type="ECO:0000313" key="3">
    <source>
        <dbReference type="Proteomes" id="UP000078492"/>
    </source>
</evidence>
<dbReference type="Proteomes" id="UP000078492">
    <property type="component" value="Unassembled WGS sequence"/>
</dbReference>
<gene>
    <name evidence="2" type="ORF">ALC57_02585</name>
</gene>
<feature type="compositionally biased region" description="Basic and acidic residues" evidence="1">
    <location>
        <begin position="133"/>
        <end position="145"/>
    </location>
</feature>
<sequence>VAGLGNKDKEFWDRLKSWDAMVLMLPERYIWRILDAKRRNKKGRAIWTYTGRRGESVIDYVLVDEEAREEMWLCHGGEEGKSERVKVRRRESDEEDRVVFREMLGEVVWRAGKGNESMKETKRRIREVLGNTGKERDKERKRMGW</sequence>
<organism evidence="2 3">
    <name type="scientific">Trachymyrmex cornetzi</name>
    <dbReference type="NCBI Taxonomy" id="471704"/>
    <lineage>
        <taxon>Eukaryota</taxon>
        <taxon>Metazoa</taxon>
        <taxon>Ecdysozoa</taxon>
        <taxon>Arthropoda</taxon>
        <taxon>Hexapoda</taxon>
        <taxon>Insecta</taxon>
        <taxon>Pterygota</taxon>
        <taxon>Neoptera</taxon>
        <taxon>Endopterygota</taxon>
        <taxon>Hymenoptera</taxon>
        <taxon>Apocrita</taxon>
        <taxon>Aculeata</taxon>
        <taxon>Formicoidea</taxon>
        <taxon>Formicidae</taxon>
        <taxon>Myrmicinae</taxon>
        <taxon>Trachymyrmex</taxon>
    </lineage>
</organism>
<dbReference type="AlphaFoldDB" id="A0A151JP55"/>
<protein>
    <submittedName>
        <fullName evidence="2">Uncharacterized protein</fullName>
    </submittedName>
</protein>
<proteinExistence type="predicted"/>
<feature type="region of interest" description="Disordered" evidence="1">
    <location>
        <begin position="126"/>
        <end position="145"/>
    </location>
</feature>
<feature type="non-terminal residue" evidence="2">
    <location>
        <position position="1"/>
    </location>
</feature>